<dbReference type="PROSITE" id="PS00488">
    <property type="entry name" value="PAL_HISTIDASE"/>
    <property type="match status" value="1"/>
</dbReference>
<dbReference type="InterPro" id="IPR024083">
    <property type="entry name" value="Fumarase/histidase_N"/>
</dbReference>
<dbReference type="CDD" id="cd00332">
    <property type="entry name" value="PAL-HAL"/>
    <property type="match status" value="1"/>
</dbReference>
<dbReference type="Gene3D" id="1.10.274.20">
    <property type="entry name" value="Phenylalanine ammonia-lyase 1, domain 3"/>
    <property type="match status" value="1"/>
</dbReference>
<keyword evidence="2 3" id="KW-0456">Lyase</keyword>
<evidence type="ECO:0000256" key="1">
    <source>
        <dbReference type="ARBA" id="ARBA00007238"/>
    </source>
</evidence>
<dbReference type="Pfam" id="PF00221">
    <property type="entry name" value="Lyase_aromatic"/>
    <property type="match status" value="1"/>
</dbReference>
<dbReference type="GO" id="GO:0016841">
    <property type="term" value="F:ammonia-lyase activity"/>
    <property type="evidence" value="ECO:0007669"/>
    <property type="project" value="InterPro"/>
</dbReference>
<evidence type="ECO:0000256" key="2">
    <source>
        <dbReference type="RuleBase" id="RU003954"/>
    </source>
</evidence>
<dbReference type="VEuPathDB" id="FungiDB:A1Q1_00389"/>
<dbReference type="PANTHER" id="PTHR10362">
    <property type="entry name" value="HISTIDINE AMMONIA-LYASE"/>
    <property type="match status" value="1"/>
</dbReference>
<dbReference type="Gene3D" id="1.20.200.10">
    <property type="entry name" value="Fumarase/aspartase (Central domain)"/>
    <property type="match status" value="1"/>
</dbReference>
<dbReference type="GO" id="GO:0005737">
    <property type="term" value="C:cytoplasm"/>
    <property type="evidence" value="ECO:0007669"/>
    <property type="project" value="InterPro"/>
</dbReference>
<comment type="similarity">
    <text evidence="1 2">Belongs to the PAL/histidase family.</text>
</comment>
<evidence type="ECO:0000313" key="3">
    <source>
        <dbReference type="EMBL" id="EJT50334.1"/>
    </source>
</evidence>
<dbReference type="GO" id="GO:0006559">
    <property type="term" value="P:L-phenylalanine catabolic process"/>
    <property type="evidence" value="ECO:0007669"/>
    <property type="project" value="InterPro"/>
</dbReference>
<dbReference type="Gene3D" id="1.10.275.10">
    <property type="entry name" value="Fumarase/aspartase (N-terminal domain)"/>
    <property type="match status" value="1"/>
</dbReference>
<dbReference type="InterPro" id="IPR022313">
    <property type="entry name" value="Phe/His_NH3-lyase_AS"/>
</dbReference>
<dbReference type="RefSeq" id="XP_014181513.1">
    <property type="nucleotide sequence ID" value="XM_014326038.1"/>
</dbReference>
<organism evidence="3 4">
    <name type="scientific">Trichosporon asahii var. asahii (strain ATCC 90039 / CBS 2479 / JCM 2466 / KCTC 7840 / NBRC 103889/ NCYC 2677 / UAMH 7654)</name>
    <name type="common">Yeast</name>
    <dbReference type="NCBI Taxonomy" id="1186058"/>
    <lineage>
        <taxon>Eukaryota</taxon>
        <taxon>Fungi</taxon>
        <taxon>Dikarya</taxon>
        <taxon>Basidiomycota</taxon>
        <taxon>Agaricomycotina</taxon>
        <taxon>Tremellomycetes</taxon>
        <taxon>Trichosporonales</taxon>
        <taxon>Trichosporonaceae</taxon>
        <taxon>Trichosporon</taxon>
    </lineage>
</organism>
<proteinExistence type="inferred from homology"/>
<dbReference type="OrthoDB" id="10051290at2759"/>
<dbReference type="EMBL" id="ALBS01000113">
    <property type="protein sequence ID" value="EJT50334.1"/>
    <property type="molecule type" value="Genomic_DNA"/>
</dbReference>
<protein>
    <submittedName>
        <fullName evidence="3">Phenylalanine ammonia-lyase</fullName>
    </submittedName>
</protein>
<dbReference type="InterPro" id="IPR023144">
    <property type="entry name" value="Phe_NH3-lyase_shielding_dom_sf"/>
</dbReference>
<dbReference type="GeneID" id="25983903"/>
<dbReference type="SUPFAM" id="SSF48557">
    <property type="entry name" value="L-aspartase-like"/>
    <property type="match status" value="1"/>
</dbReference>
<reference evidence="3 4" key="1">
    <citation type="journal article" date="2012" name="Eukaryot. Cell">
        <title>Draft genome sequence of CBS 2479, the standard type strain of Trichosporon asahii.</title>
        <authorList>
            <person name="Yang R.Y."/>
            <person name="Li H.T."/>
            <person name="Zhu H."/>
            <person name="Zhou G.P."/>
            <person name="Wang M."/>
            <person name="Wang L."/>
        </authorList>
    </citation>
    <scope>NUCLEOTIDE SEQUENCE [LARGE SCALE GENOMIC DNA]</scope>
    <source>
        <strain evidence="4">ATCC 90039 / CBS 2479 / JCM 2466 / KCTC 7840 / NCYC 2677 / UAMH 7654</strain>
    </source>
</reference>
<gene>
    <name evidence="3" type="ORF">A1Q1_00389</name>
</gene>
<dbReference type="InterPro" id="IPR005922">
    <property type="entry name" value="Phe_NH3-lyase"/>
</dbReference>
<dbReference type="NCBIfam" id="TIGR01226">
    <property type="entry name" value="phe_am_lyase"/>
    <property type="match status" value="1"/>
</dbReference>
<comment type="caution">
    <text evidence="3">The sequence shown here is derived from an EMBL/GenBank/DDBJ whole genome shotgun (WGS) entry which is preliminary data.</text>
</comment>
<dbReference type="SMR" id="J6F072"/>
<name>J6F072_TRIAS</name>
<dbReference type="InterPro" id="IPR008948">
    <property type="entry name" value="L-Aspartase-like"/>
</dbReference>
<dbReference type="HOGENOM" id="CLU_014801_3_1_1"/>
<dbReference type="Proteomes" id="UP000002748">
    <property type="component" value="Unassembled WGS sequence"/>
</dbReference>
<accession>J6F072</accession>
<evidence type="ECO:0000313" key="4">
    <source>
        <dbReference type="Proteomes" id="UP000002748"/>
    </source>
</evidence>
<dbReference type="KEGG" id="tasa:A1Q1_00389"/>
<dbReference type="AlphaFoldDB" id="J6F072"/>
<dbReference type="InterPro" id="IPR001106">
    <property type="entry name" value="Aromatic_Lyase"/>
</dbReference>
<sequence length="738" mass="78841">MILNADAKISNTPSMKGAFQPSGDAFWDKCLHGDRHWFHWFLWIQWFRAWHRSPPTPHRSHSTPLSPTLATASLRSVLTDSEPFLTRTYAGTVKEITIDGQNMTMGDVVAVARQGAKAVISPSVHAQIQESVDFKESKKHTSIYGVTTGFGGSADTRTSDTEALQLSLLEHQLCGFLPQSGDYDAMLLAAMPIPIVRGAMAVRVNSCVRGHSGVRLSVLQSIIDMLNAGLVPCIPLRGTISASGDLSPLSYIAGAICGHPDVRVFDTANNVVLSAPEALKKYGLPTVKLASKEGLGLVNGTAVSAAAGALAQYDAECLAMLAQANTALSVEALQGHVGSFAEFIHAIRPHAGQKQVAANMRAMLDGSSLAVHKEEEVALADDAGVLRQDRYALRTSAQWIGPQLELLALSRRQIETELNSTTDNPLIDVEGKTFHHGGNFQAMSVTSAMDSDRIVLQNLGRLAFAQVTELINCEMNRGLPSNLAGSEPSTNYHCKGLDIHSGAYCAELGFLANPVSSHVLSTEMHNQSVNSMAFVSARKTMEACEVLGLLLSTQLYCALQAIDLRAMDVSFRSHAAELLKTSLAAHFPELSEPELEALNKLCAQSLGKRLDATPSMDSGPRFADAARSLVGPIVEFLAARGKDFTPVSGFAAAFGKDAAALYGKMRDAAVAESGKDMSEVLGKTGTIYDAVRNELGVKARRGDVAEGRSGSTVGTSISRIVEAVRDGRLMTAVEAMLE</sequence>